<evidence type="ECO:0000256" key="1">
    <source>
        <dbReference type="ARBA" id="ARBA00022714"/>
    </source>
</evidence>
<keyword evidence="3" id="KW-0408">Iron</keyword>
<accession>A0A377C3V6</accession>
<evidence type="ECO:0000256" key="4">
    <source>
        <dbReference type="ARBA" id="ARBA00023014"/>
    </source>
</evidence>
<keyword evidence="2" id="KW-0479">Metal-binding</keyword>
<dbReference type="GO" id="GO:0051537">
    <property type="term" value="F:2 iron, 2 sulfur cluster binding"/>
    <property type="evidence" value="ECO:0007669"/>
    <property type="project" value="UniProtKB-KW"/>
</dbReference>
<gene>
    <name evidence="6" type="primary">xdhC</name>
    <name evidence="6" type="ORF">NCTC10429_01610</name>
</gene>
<dbReference type="AlphaFoldDB" id="A0A377C3V6"/>
<dbReference type="SUPFAM" id="SSF47741">
    <property type="entry name" value="CO dehydrogenase ISP C-domain like"/>
    <property type="match status" value="1"/>
</dbReference>
<evidence type="ECO:0000256" key="3">
    <source>
        <dbReference type="ARBA" id="ARBA00023004"/>
    </source>
</evidence>
<dbReference type="InterPro" id="IPR012675">
    <property type="entry name" value="Beta-grasp_dom_sf"/>
</dbReference>
<dbReference type="Proteomes" id="UP000254088">
    <property type="component" value="Unassembled WGS sequence"/>
</dbReference>
<dbReference type="GO" id="GO:0050138">
    <property type="term" value="F:nicotinate dehydrogenase activity"/>
    <property type="evidence" value="ECO:0007669"/>
    <property type="project" value="UniProtKB-EC"/>
</dbReference>
<evidence type="ECO:0000313" key="7">
    <source>
        <dbReference type="Proteomes" id="UP000254088"/>
    </source>
</evidence>
<dbReference type="GO" id="GO:0046872">
    <property type="term" value="F:metal ion binding"/>
    <property type="evidence" value="ECO:0007669"/>
    <property type="project" value="UniProtKB-KW"/>
</dbReference>
<dbReference type="InterPro" id="IPR002888">
    <property type="entry name" value="2Fe-2S-bd"/>
</dbReference>
<keyword evidence="6" id="KW-0560">Oxidoreductase</keyword>
<name>A0A377C3V6_ECOLX</name>
<proteinExistence type="predicted"/>
<dbReference type="PANTHER" id="PTHR44379:SF8">
    <property type="entry name" value="XANTHINE DEHYDROGENASE IRON-SULFUR-BINDING SUBUNIT XDHC-RELATED"/>
    <property type="match status" value="1"/>
</dbReference>
<dbReference type="EC" id="1.17.1.5" evidence="6"/>
<dbReference type="InterPro" id="IPR051452">
    <property type="entry name" value="Diverse_Oxidoreductases"/>
</dbReference>
<dbReference type="EMBL" id="UGEX01000001">
    <property type="protein sequence ID" value="STL82245.1"/>
    <property type="molecule type" value="Genomic_DNA"/>
</dbReference>
<dbReference type="PANTHER" id="PTHR44379">
    <property type="entry name" value="OXIDOREDUCTASE WITH IRON-SULFUR SUBUNIT"/>
    <property type="match status" value="1"/>
</dbReference>
<organism evidence="6 7">
    <name type="scientific">Escherichia coli</name>
    <dbReference type="NCBI Taxonomy" id="562"/>
    <lineage>
        <taxon>Bacteria</taxon>
        <taxon>Pseudomonadati</taxon>
        <taxon>Pseudomonadota</taxon>
        <taxon>Gammaproteobacteria</taxon>
        <taxon>Enterobacterales</taxon>
        <taxon>Enterobacteriaceae</taxon>
        <taxon>Escherichia</taxon>
    </lineage>
</organism>
<dbReference type="Gene3D" id="1.10.150.120">
    <property type="entry name" value="[2Fe-2S]-binding domain"/>
    <property type="match status" value="1"/>
</dbReference>
<sequence>MNHSETITIECTINGMPFSASRRTRHAALGITPRTRTAKCQTRVLRGECGACTVLVDGTAIDSCLYLAAWAEGKEIRTLEGEAKGGKLSHVQQAYAKSGAVQCGFCTPGLIMATTAMLAKPRREAINHYGNSSRTGGKSLSLHGVSDDCKYSSGLRENEVKGYPA</sequence>
<reference evidence="6 7" key="1">
    <citation type="submission" date="2018-06" db="EMBL/GenBank/DDBJ databases">
        <authorList>
            <consortium name="Pathogen Informatics"/>
            <person name="Doyle S."/>
        </authorList>
    </citation>
    <scope>NUCLEOTIDE SEQUENCE [LARGE SCALE GENOMIC DNA]</scope>
    <source>
        <strain evidence="6 7">NCTC10429</strain>
    </source>
</reference>
<keyword evidence="4" id="KW-0411">Iron-sulfur</keyword>
<evidence type="ECO:0000256" key="2">
    <source>
        <dbReference type="ARBA" id="ARBA00022723"/>
    </source>
</evidence>
<feature type="domain" description="[2Fe-2S]-binding" evidence="5">
    <location>
        <begin position="78"/>
        <end position="128"/>
    </location>
</feature>
<evidence type="ECO:0000259" key="5">
    <source>
        <dbReference type="Pfam" id="PF01799"/>
    </source>
</evidence>
<protein>
    <submittedName>
        <fullName evidence="6">Xanthine dehydrogenase iron-sulfur-binding subunit</fullName>
        <ecNumber evidence="6">1.17.1.5</ecNumber>
    </submittedName>
</protein>
<keyword evidence="1" id="KW-0001">2Fe-2S</keyword>
<dbReference type="InterPro" id="IPR036884">
    <property type="entry name" value="2Fe-2S-bd_dom_sf"/>
</dbReference>
<dbReference type="SUPFAM" id="SSF54292">
    <property type="entry name" value="2Fe-2S ferredoxin-like"/>
    <property type="match status" value="1"/>
</dbReference>
<evidence type="ECO:0000313" key="6">
    <source>
        <dbReference type="EMBL" id="STL82245.1"/>
    </source>
</evidence>
<dbReference type="InterPro" id="IPR036010">
    <property type="entry name" value="2Fe-2S_ferredoxin-like_sf"/>
</dbReference>
<dbReference type="Pfam" id="PF01799">
    <property type="entry name" value="Fer2_2"/>
    <property type="match status" value="1"/>
</dbReference>
<dbReference type="Gene3D" id="3.10.20.30">
    <property type="match status" value="1"/>
</dbReference>